<dbReference type="GO" id="GO:0016740">
    <property type="term" value="F:transferase activity"/>
    <property type="evidence" value="ECO:0007669"/>
    <property type="project" value="UniProtKB-KW"/>
</dbReference>
<gene>
    <name evidence="5" type="ORF">C2E20_4173</name>
</gene>
<dbReference type="PANTHER" id="PTHR31431:SF1">
    <property type="entry name" value="NUCLEOPORIN NUP188"/>
    <property type="match status" value="1"/>
</dbReference>
<evidence type="ECO:0000256" key="3">
    <source>
        <dbReference type="SAM" id="Phobius"/>
    </source>
</evidence>
<dbReference type="GO" id="GO:0006405">
    <property type="term" value="P:RNA export from nucleus"/>
    <property type="evidence" value="ECO:0007669"/>
    <property type="project" value="TreeGrafter"/>
</dbReference>
<dbReference type="GO" id="GO:0017056">
    <property type="term" value="F:structural constituent of nuclear pore"/>
    <property type="evidence" value="ECO:0007669"/>
    <property type="project" value="InterPro"/>
</dbReference>
<reference evidence="5 6" key="1">
    <citation type="journal article" date="2018" name="Plant J.">
        <title>Genome sequences of Chlorella sorokiniana UTEX 1602 and Micractinium conductrix SAG 241.80: implications to maltose excretion by a green alga.</title>
        <authorList>
            <person name="Arriola M.B."/>
            <person name="Velmurugan N."/>
            <person name="Zhang Y."/>
            <person name="Plunkett M.H."/>
            <person name="Hondzo H."/>
            <person name="Barney B.M."/>
        </authorList>
    </citation>
    <scope>NUCLEOTIDE SEQUENCE [LARGE SCALE GENOMIC DNA]</scope>
    <source>
        <strain evidence="5 6">SAG 241.80</strain>
    </source>
</reference>
<keyword evidence="1" id="KW-0245">EGF-like domain</keyword>
<protein>
    <submittedName>
        <fullName evidence="5">Exostosin-like glycosyltransferase isoform A</fullName>
    </submittedName>
</protein>
<accession>A0A2P6VEK1</accession>
<dbReference type="STRING" id="554055.A0A2P6VEK1"/>
<feature type="disulfide bond" evidence="1">
    <location>
        <begin position="2257"/>
        <end position="2266"/>
    </location>
</feature>
<feature type="domain" description="EGF-like" evidence="4">
    <location>
        <begin position="2228"/>
        <end position="2267"/>
    </location>
</feature>
<dbReference type="PROSITE" id="PS00022">
    <property type="entry name" value="EGF_1"/>
    <property type="match status" value="1"/>
</dbReference>
<dbReference type="InterPro" id="IPR040911">
    <property type="entry name" value="Exostosin_GT47"/>
</dbReference>
<dbReference type="EMBL" id="LHPF02000010">
    <property type="protein sequence ID" value="PSC72508.1"/>
    <property type="molecule type" value="Genomic_DNA"/>
</dbReference>
<evidence type="ECO:0000313" key="5">
    <source>
        <dbReference type="EMBL" id="PSC72508.1"/>
    </source>
</evidence>
<dbReference type="InterPro" id="IPR000742">
    <property type="entry name" value="EGF"/>
</dbReference>
<dbReference type="PROSITE" id="PS50026">
    <property type="entry name" value="EGF_3"/>
    <property type="match status" value="1"/>
</dbReference>
<name>A0A2P6VEK1_9CHLO</name>
<dbReference type="PANTHER" id="PTHR31431">
    <property type="entry name" value="NUCLEOPORIN NUP188 HOMOLOG"/>
    <property type="match status" value="1"/>
</dbReference>
<dbReference type="Pfam" id="PF03016">
    <property type="entry name" value="Exostosin_GT47"/>
    <property type="match status" value="1"/>
</dbReference>
<feature type="region of interest" description="Disordered" evidence="2">
    <location>
        <begin position="2761"/>
        <end position="2782"/>
    </location>
</feature>
<feature type="transmembrane region" description="Helical" evidence="3">
    <location>
        <begin position="1002"/>
        <end position="1020"/>
    </location>
</feature>
<keyword evidence="6" id="KW-1185">Reference proteome</keyword>
<keyword evidence="3" id="KW-0812">Transmembrane</keyword>
<keyword evidence="3" id="KW-1133">Transmembrane helix</keyword>
<evidence type="ECO:0000259" key="4">
    <source>
        <dbReference type="PROSITE" id="PS50026"/>
    </source>
</evidence>
<sequence>MVFDAAALWWPPFSKLYNQLETLKLEPGAVAAETLKATLKEYEPWLARGVAGFQPPSDASRQALEGEASLAIGAKKLPLEAGLRAAAADLSRSLQLDEVQAYVLLRRWVAKAGGGGGGGGASAAQAVITPGAPLSPAQRLEVAQLYFSERLCLLKSIEDLLWEGERAEGGPLLDVIEGTLQALLEQLLEDTTFQALQANLQPPAAGSANGSNGGAAGAVVAAAASPSPLVLAAYAGGGSGSTAAAAAAALADARAATAAAERCCLLNILILIYYHPRKQCTPDRFLSLASLFHATLFTRPSPRGGAAGGAEGEPTAAAMSVKLATVLLLEMLDVDKALAALAAQQPLDEGCYVFAAPAVKDRVNAELSSWWPAASAAHSPVLLAWAAVLCLMAKTAEHHPGGHEYEAHAIKAHEADALGTMCRLTGSAGLQPNAVEMFNNIVLSTMSAAFCAFDFSPAALSLPQLDAVVAVLSNLFRGQPALCEGFWAGDRLTDEPLRHFLDDVRGLYPALPAPLYALLAALSSTADSAASANAYLASLPGLTCLHVLPDQAIEQDCNEDGDVYAQQAVALPGSRALTLPQGALGEPAPLPEGFSSTDALWTVAAGQDVDHVQLVRWRIKLPDGVGQWILLCRLSEALAAVQQQAASAVAPSSAAAAHAAAALAELGAAVQLLAAVCSRDPQTALELLHVELPAGPAAEGGQRGPDLLYLACQAVAVLVQLPEPPTAIIGDCLSICTSLAEGIPGRVVHELLSLCGVPPAMAAGAAALAPGQAPEVPLLSRLLAAESAAGRYPATQAFLRLLTALVSAAAPALALAVLVVWVLYRLLAEHRNLRYVQRAERWRLAGMGLRLVRLALLSAPSPVAASTGDPAAALAAPEGGSAIAAAVAEVLRYDVGMTACLLCALPYHAEQLERACVETRFEGEVEAVEECCVEWHRLLPVLLPAVSPDARLAPSAFFRPCPAPGGGPDAPAASAAAVLLSYISYPYFGSSQRALVMRSMHCLAAAAAATAPGAVFAVLLPQEGPEAGVASAARGAITAAFSPEAAAATPELLSAACDALVTAVECHPSLLDALFFPCGLEQALLDKENTSSNAAALPAPGDAGKAGGNGGGKGGKAPAPRSCLDALWELLQRREQLQKEHPAVLAKLLQVLSAFWRSSSAAFRAVAVLQRQPELWGHITGLLEAAGTAGPLSVPVLHGGDAHEAFSAASWAAQEPSTALIAAEASALQIVAAECHTWAAAGASSAAAMPADLAAFLKRLSAGLVPQLLERYALPLPTSSLLAAAQQAAAAGGLQLLGAALSDEALWRSMGEGAGLAPQLAAAAQPLLRQFSSQADAARMLADHAPQIAARNFRSQHAAVAIAQLVMQQAEVPERVASDREFGASFVYDSSVLGRRLGSVLVQQLEHLQQLSGWLEAASVAASLEDARLAAVTALKALLTASHRHRQGGGAPAGSGGAAAVRSALGTLAEALGDVASHAQHATDRVHAAAAEATAVDAVGVHLSSASEAAYILLLLAQQWSAGTAGKAADEGEATTLCTGVLQATRDWLDALEGVDLAALSSSPDAAPAAASVTHSLLAAALVLLPAAPAAGDAVQLPDEAQQRLQGVATQLLPLLLAACHRQPPQLVLVVSLATALIDRLVPAAAWLPLLRGHLHFGNLLHSMLLSLHSAAQQAAQQRAAAAAPAAAGAPPAAPLPLALPPVPAAMRMPALALAAEADAAPLPSSISPLAAASVEEAALLLALQVAQTRGGAELLLEQGALAHALALGKWLLSPEGGNLMGETPQAAGSLRSSAARFGAKAATPAGATVVDYSNAYRQDGSPNPAHRLWCCVLSLLAVLLAALPGHAAVEQAALQLAVEAEPRLLLAAEPPAASSQQPLTLAMAQETKYTLFLLCGLARLSGQWRMMLPDALPAFRRATAALLDFAAAPGATALTCAPVSAAERAAAKLDGPSGGSAGASASASGGALQLRKGWFGAAAAGTGRGAGGARAGGYAWQLAERLYSSAQYALSFQLALAPEVGEEELAELGPEWVRPATLLALQEDALDVAEALPVDARTLPSACRLARSVQALLGLSSQLQDGMGAERSHPHKQAVNCNPDTGECQCPYGRVGPACATDMLSACRLKPDGPANCGFTTTKNCACWRQCERFHCRDGYCELPRQTIPPDDRTCFMREGVPLEQQTSRPPDRDEAGVKLFMGWREGAREAANASSERALAMREKAVETLPLADCPEACSGMGHCLRFFADPDAKPHCRCPRSYTGVGCEQREEPLCYLNCSGHGKCIDMFCHCEPPYFSIGCSRNQSHAPAGVSRRSAVQFKIYMYELPSSLAYPVEHEAGEPSEDKGQGEYAGYMHFLSQFLNSTVRTEDPEEAHLFYLPTFTYAYTRMNTEQVEHLNHVLEHVRQAHPFFNRTGGRDHFFWHPSDRGGCYMFGHAERAIKVLQFGWSGDPRTSLMEDVRERTKTSYSCYHPLRDVIAATHDNAVRDLWAPFSHNQTLEGILAGKTSLFFWSGSHGGNTAEYSGNSRQTLRNLTQQWKDPQLEIYWHETEEHPQGWELGEAYWRNKFCYVAYGWGFSNRLSQAIHNNCIPVIVQEHVFQPYENLLPYEDFSIRLTNADLPRLREILRSVTEDEYRRMMQALLAVRPAFSWTTAVVQFGCDDQVAQECRELLAEAMLEDQSVTYFARGALAHRLGMWRAMVSLNYAAARSNSEPPLFFCTADRSAVALCFLAPQQEISMWQYIMHGGLVSLLRHIRPARCATPTAAAKREPPPERCKAMARPPGRLQRCSLAQAAA</sequence>
<dbReference type="InterPro" id="IPR044840">
    <property type="entry name" value="Nup188"/>
</dbReference>
<dbReference type="GO" id="GO:0006606">
    <property type="term" value="P:protein import into nucleus"/>
    <property type="evidence" value="ECO:0007669"/>
    <property type="project" value="TreeGrafter"/>
</dbReference>
<evidence type="ECO:0000256" key="2">
    <source>
        <dbReference type="SAM" id="MobiDB-lite"/>
    </source>
</evidence>
<proteinExistence type="predicted"/>
<dbReference type="Proteomes" id="UP000239649">
    <property type="component" value="Unassembled WGS sequence"/>
</dbReference>
<comment type="caution">
    <text evidence="1">Lacks conserved residue(s) required for the propagation of feature annotation.</text>
</comment>
<feature type="region of interest" description="Disordered" evidence="2">
    <location>
        <begin position="1095"/>
        <end position="1118"/>
    </location>
</feature>
<feature type="compositionally biased region" description="Gly residues" evidence="2">
    <location>
        <begin position="1104"/>
        <end position="1115"/>
    </location>
</feature>
<organism evidence="5 6">
    <name type="scientific">Micractinium conductrix</name>
    <dbReference type="NCBI Taxonomy" id="554055"/>
    <lineage>
        <taxon>Eukaryota</taxon>
        <taxon>Viridiplantae</taxon>
        <taxon>Chlorophyta</taxon>
        <taxon>core chlorophytes</taxon>
        <taxon>Trebouxiophyceae</taxon>
        <taxon>Chlorellales</taxon>
        <taxon>Chlorellaceae</taxon>
        <taxon>Chlorella clade</taxon>
        <taxon>Micractinium</taxon>
    </lineage>
</organism>
<feature type="disulfide bond" evidence="1">
    <location>
        <begin position="2232"/>
        <end position="2242"/>
    </location>
</feature>
<comment type="caution">
    <text evidence="5">The sequence shown here is derived from an EMBL/GenBank/DDBJ whole genome shotgun (WGS) entry which is preliminary data.</text>
</comment>
<keyword evidence="1" id="KW-1015">Disulfide bond</keyword>
<dbReference type="GO" id="GO:0044611">
    <property type="term" value="C:nuclear pore inner ring"/>
    <property type="evidence" value="ECO:0007669"/>
    <property type="project" value="TreeGrafter"/>
</dbReference>
<feature type="transmembrane region" description="Helical" evidence="3">
    <location>
        <begin position="801"/>
        <end position="824"/>
    </location>
</feature>
<keyword evidence="3" id="KW-0472">Membrane</keyword>
<evidence type="ECO:0000256" key="1">
    <source>
        <dbReference type="PROSITE-ProRule" id="PRU00076"/>
    </source>
</evidence>
<evidence type="ECO:0000313" key="6">
    <source>
        <dbReference type="Proteomes" id="UP000239649"/>
    </source>
</evidence>
<feature type="compositionally biased region" description="Basic and acidic residues" evidence="2">
    <location>
        <begin position="2765"/>
        <end position="2775"/>
    </location>
</feature>
<dbReference type="OrthoDB" id="514928at2759"/>